<sequence>MCTQYHRHKDDSPASLVAESPPPSPTLPSSPVGAFQHSSLPLTPVAKTPSHTSAVAHIVASTSKSGAAPRSPATYRSPLLSPSKSAHIAAAAGLSTSTAPVMQVMGSMRNPGAWRVGDSLWGVEGELLLFEDRYDAVDHIYTHHLSPAHVFVERRAYVHHHGNPDD</sequence>
<feature type="region of interest" description="Disordered" evidence="1">
    <location>
        <begin position="1"/>
        <end position="47"/>
    </location>
</feature>
<protein>
    <submittedName>
        <fullName evidence="2">Uncharacterized protein</fullName>
    </submittedName>
</protein>
<organism evidence="2 3">
    <name type="scientific">Mycena albidolilacea</name>
    <dbReference type="NCBI Taxonomy" id="1033008"/>
    <lineage>
        <taxon>Eukaryota</taxon>
        <taxon>Fungi</taxon>
        <taxon>Dikarya</taxon>
        <taxon>Basidiomycota</taxon>
        <taxon>Agaricomycotina</taxon>
        <taxon>Agaricomycetes</taxon>
        <taxon>Agaricomycetidae</taxon>
        <taxon>Agaricales</taxon>
        <taxon>Marasmiineae</taxon>
        <taxon>Mycenaceae</taxon>
        <taxon>Mycena</taxon>
    </lineage>
</organism>
<dbReference type="AlphaFoldDB" id="A0AAD7A3S5"/>
<accession>A0AAD7A3S5</accession>
<gene>
    <name evidence="2" type="ORF">DFH08DRAFT_864050</name>
</gene>
<dbReference type="Proteomes" id="UP001218218">
    <property type="component" value="Unassembled WGS sequence"/>
</dbReference>
<comment type="caution">
    <text evidence="2">The sequence shown here is derived from an EMBL/GenBank/DDBJ whole genome shotgun (WGS) entry which is preliminary data.</text>
</comment>
<keyword evidence="3" id="KW-1185">Reference proteome</keyword>
<name>A0AAD7A3S5_9AGAR</name>
<evidence type="ECO:0000313" key="3">
    <source>
        <dbReference type="Proteomes" id="UP001218218"/>
    </source>
</evidence>
<proteinExistence type="predicted"/>
<dbReference type="EMBL" id="JARIHO010000016">
    <property type="protein sequence ID" value="KAJ7348996.1"/>
    <property type="molecule type" value="Genomic_DNA"/>
</dbReference>
<reference evidence="2" key="1">
    <citation type="submission" date="2023-03" db="EMBL/GenBank/DDBJ databases">
        <title>Massive genome expansion in bonnet fungi (Mycena s.s.) driven by repeated elements and novel gene families across ecological guilds.</title>
        <authorList>
            <consortium name="Lawrence Berkeley National Laboratory"/>
            <person name="Harder C.B."/>
            <person name="Miyauchi S."/>
            <person name="Viragh M."/>
            <person name="Kuo A."/>
            <person name="Thoen E."/>
            <person name="Andreopoulos B."/>
            <person name="Lu D."/>
            <person name="Skrede I."/>
            <person name="Drula E."/>
            <person name="Henrissat B."/>
            <person name="Morin E."/>
            <person name="Kohler A."/>
            <person name="Barry K."/>
            <person name="LaButti K."/>
            <person name="Morin E."/>
            <person name="Salamov A."/>
            <person name="Lipzen A."/>
            <person name="Mereny Z."/>
            <person name="Hegedus B."/>
            <person name="Baldrian P."/>
            <person name="Stursova M."/>
            <person name="Weitz H."/>
            <person name="Taylor A."/>
            <person name="Grigoriev I.V."/>
            <person name="Nagy L.G."/>
            <person name="Martin F."/>
            <person name="Kauserud H."/>
        </authorList>
    </citation>
    <scope>NUCLEOTIDE SEQUENCE</scope>
    <source>
        <strain evidence="2">CBHHK002</strain>
    </source>
</reference>
<evidence type="ECO:0000256" key="1">
    <source>
        <dbReference type="SAM" id="MobiDB-lite"/>
    </source>
</evidence>
<evidence type="ECO:0000313" key="2">
    <source>
        <dbReference type="EMBL" id="KAJ7348996.1"/>
    </source>
</evidence>